<organism evidence="2 3">
    <name type="scientific">Salirhabdus euzebyi</name>
    <dbReference type="NCBI Taxonomy" id="394506"/>
    <lineage>
        <taxon>Bacteria</taxon>
        <taxon>Bacillati</taxon>
        <taxon>Bacillota</taxon>
        <taxon>Bacilli</taxon>
        <taxon>Bacillales</taxon>
        <taxon>Bacillaceae</taxon>
        <taxon>Salirhabdus</taxon>
    </lineage>
</organism>
<evidence type="ECO:0000313" key="3">
    <source>
        <dbReference type="Proteomes" id="UP000581688"/>
    </source>
</evidence>
<evidence type="ECO:0000256" key="1">
    <source>
        <dbReference type="SAM" id="Phobius"/>
    </source>
</evidence>
<evidence type="ECO:0000313" key="2">
    <source>
        <dbReference type="EMBL" id="MBB6454058.1"/>
    </source>
</evidence>
<keyword evidence="1" id="KW-0812">Transmembrane</keyword>
<dbReference type="InterPro" id="IPR012538">
    <property type="entry name" value="Cyt_c_oxidase_su2a"/>
</dbReference>
<proteinExistence type="predicted"/>
<dbReference type="EMBL" id="JACHGH010000007">
    <property type="protein sequence ID" value="MBB6454058.1"/>
    <property type="molecule type" value="Genomic_DNA"/>
</dbReference>
<name>A0A841Q6M8_9BACI</name>
<evidence type="ECO:0008006" key="4">
    <source>
        <dbReference type="Google" id="ProtNLM"/>
    </source>
</evidence>
<feature type="transmembrane region" description="Helical" evidence="1">
    <location>
        <begin position="21"/>
        <end position="43"/>
    </location>
</feature>
<accession>A0A841Q6M8</accession>
<keyword evidence="1" id="KW-0472">Membrane</keyword>
<gene>
    <name evidence="2" type="ORF">HNQ94_002509</name>
</gene>
<dbReference type="AlphaFoldDB" id="A0A841Q6M8"/>
<reference evidence="2 3" key="1">
    <citation type="submission" date="2020-08" db="EMBL/GenBank/DDBJ databases">
        <title>Genomic Encyclopedia of Type Strains, Phase IV (KMG-IV): sequencing the most valuable type-strain genomes for metagenomic binning, comparative biology and taxonomic classification.</title>
        <authorList>
            <person name="Goeker M."/>
        </authorList>
    </citation>
    <scope>NUCLEOTIDE SEQUENCE [LARGE SCALE GENOMIC DNA]</scope>
    <source>
        <strain evidence="2 3">DSM 19612</strain>
    </source>
</reference>
<protein>
    <recommendedName>
        <fullName evidence="4">Cytochrome c oxidase subunit 2A</fullName>
    </recommendedName>
</protein>
<keyword evidence="3" id="KW-1185">Reference proteome</keyword>
<sequence>MQTNKNEKIKHENEDTMKGTMFSVGMVAAVIVVMWVAVFWIFMVRV</sequence>
<dbReference type="RefSeq" id="WP_174496835.1">
    <property type="nucleotide sequence ID" value="NZ_CADDWK010000009.1"/>
</dbReference>
<dbReference type="Proteomes" id="UP000581688">
    <property type="component" value="Unassembled WGS sequence"/>
</dbReference>
<dbReference type="Pfam" id="PF08113">
    <property type="entry name" value="CoxIIa"/>
    <property type="match status" value="1"/>
</dbReference>
<comment type="caution">
    <text evidence="2">The sequence shown here is derived from an EMBL/GenBank/DDBJ whole genome shotgun (WGS) entry which is preliminary data.</text>
</comment>
<keyword evidence="1" id="KW-1133">Transmembrane helix</keyword>